<evidence type="ECO:0000256" key="1">
    <source>
        <dbReference type="ARBA" id="ARBA00022612"/>
    </source>
</evidence>
<feature type="non-terminal residue" evidence="3">
    <location>
        <position position="1"/>
    </location>
</feature>
<dbReference type="InterPro" id="IPR027417">
    <property type="entry name" value="P-loop_NTPase"/>
</dbReference>
<dbReference type="Pfam" id="PF03237">
    <property type="entry name" value="Terminase_6N"/>
    <property type="match status" value="1"/>
</dbReference>
<evidence type="ECO:0000313" key="3">
    <source>
        <dbReference type="EMBL" id="SVD59965.1"/>
    </source>
</evidence>
<dbReference type="EMBL" id="UINC01161017">
    <property type="protein sequence ID" value="SVD59965.1"/>
    <property type="molecule type" value="Genomic_DNA"/>
</dbReference>
<reference evidence="3" key="1">
    <citation type="submission" date="2018-05" db="EMBL/GenBank/DDBJ databases">
        <authorList>
            <person name="Lanie J.A."/>
            <person name="Ng W.-L."/>
            <person name="Kazmierczak K.M."/>
            <person name="Andrzejewski T.M."/>
            <person name="Davidsen T.M."/>
            <person name="Wayne K.J."/>
            <person name="Tettelin H."/>
            <person name="Glass J.I."/>
            <person name="Rusch D."/>
            <person name="Podicherti R."/>
            <person name="Tsui H.-C.T."/>
            <person name="Winkler M.E."/>
        </authorList>
    </citation>
    <scope>NUCLEOTIDE SEQUENCE</scope>
</reference>
<accession>A0A382WNM2</accession>
<dbReference type="Pfam" id="PF17289">
    <property type="entry name" value="Terminase_6C"/>
    <property type="match status" value="1"/>
</dbReference>
<organism evidence="3">
    <name type="scientific">marine metagenome</name>
    <dbReference type="NCBI Taxonomy" id="408172"/>
    <lineage>
        <taxon>unclassified sequences</taxon>
        <taxon>metagenomes</taxon>
        <taxon>ecological metagenomes</taxon>
    </lineage>
</organism>
<name>A0A382WNM2_9ZZZZ</name>
<protein>
    <recommendedName>
        <fullName evidence="2">Terminase large subunit gp17-like C-terminal domain-containing protein</fullName>
    </recommendedName>
</protein>
<dbReference type="Gene3D" id="3.40.50.300">
    <property type="entry name" value="P-loop containing nucleotide triphosphate hydrolases"/>
    <property type="match status" value="1"/>
</dbReference>
<dbReference type="AlphaFoldDB" id="A0A382WNM2"/>
<keyword evidence="1" id="KW-1188">Viral release from host cell</keyword>
<sequence>KKSISFSNNSRLIASATSSSSIRGMSLNLVYLDEFAFVDNASEFYTSTYPVISGGKTSKVIITSTANGIGNMYHKLYEGAIQNTNEFKPYRVDWWDVPGRDEAWKQTTIENTSPLQFDQEFGNSFHGTGNTLISAEVLLALRAIHPVLEQNNVKIYEEPLPDHNYLMFVDTSRGRGQDYSTFTIIDVSVDPFNQVCIFRDNNMSPLLFPDIILKYAEHYNMCYVVCESNDAGQVVVNGLYYDLEYENVFVESMVRANAIGVTITAKVKRMGCTNIR</sequence>
<feature type="domain" description="Terminase large subunit gp17-like C-terminal" evidence="2">
    <location>
        <begin position="169"/>
        <end position="273"/>
    </location>
</feature>
<gene>
    <name evidence="3" type="ORF">METZ01_LOCUS412819</name>
</gene>
<dbReference type="InterPro" id="IPR035421">
    <property type="entry name" value="Terminase_6C"/>
</dbReference>
<proteinExistence type="predicted"/>
<evidence type="ECO:0000259" key="2">
    <source>
        <dbReference type="Pfam" id="PF17289"/>
    </source>
</evidence>
<dbReference type="Gene3D" id="3.30.420.240">
    <property type="match status" value="1"/>
</dbReference>
<feature type="non-terminal residue" evidence="3">
    <location>
        <position position="276"/>
    </location>
</feature>